<dbReference type="PROSITE" id="PS51471">
    <property type="entry name" value="FE2OG_OXY"/>
    <property type="match status" value="1"/>
</dbReference>
<dbReference type="Pfam" id="PF14226">
    <property type="entry name" value="DIOX_N"/>
    <property type="match status" value="1"/>
</dbReference>
<gene>
    <name evidence="3" type="ORF">TRAPUB_2656</name>
</gene>
<dbReference type="InterPro" id="IPR044861">
    <property type="entry name" value="IPNS-like_FE2OG_OXY"/>
</dbReference>
<dbReference type="Gene3D" id="2.60.120.330">
    <property type="entry name" value="B-lactam Antibiotic, Isopenicillin N Synthase, Chain"/>
    <property type="match status" value="1"/>
</dbReference>
<keyword evidence="1" id="KW-0560">Oxidoreductase</keyword>
<dbReference type="SUPFAM" id="SSF51197">
    <property type="entry name" value="Clavaminate synthase-like"/>
    <property type="match status" value="1"/>
</dbReference>
<dbReference type="Pfam" id="PF03171">
    <property type="entry name" value="2OG-FeII_Oxy"/>
    <property type="match status" value="1"/>
</dbReference>
<dbReference type="PANTHER" id="PTHR47990">
    <property type="entry name" value="2-OXOGLUTARATE (2OG) AND FE(II)-DEPENDENT OXYGENASE SUPERFAMILY PROTEIN-RELATED"/>
    <property type="match status" value="1"/>
</dbReference>
<dbReference type="InterPro" id="IPR005123">
    <property type="entry name" value="Oxoglu/Fe-dep_dioxygenase_dom"/>
</dbReference>
<evidence type="ECO:0000313" key="3">
    <source>
        <dbReference type="EMBL" id="OJT06497.1"/>
    </source>
</evidence>
<proteinExistence type="inferred from homology"/>
<dbReference type="OMA" id="QGHTDFN"/>
<keyword evidence="4" id="KW-1185">Reference proteome</keyword>
<name>A0A1M2VG43_TRAPU</name>
<dbReference type="AlphaFoldDB" id="A0A1M2VG43"/>
<evidence type="ECO:0000259" key="2">
    <source>
        <dbReference type="PROSITE" id="PS51471"/>
    </source>
</evidence>
<dbReference type="InterPro" id="IPR050231">
    <property type="entry name" value="Iron_ascorbate_oxido_reductase"/>
</dbReference>
<protein>
    <submittedName>
        <fullName evidence="3">UPF0676 protein</fullName>
    </submittedName>
</protein>
<accession>A0A1M2VG43</accession>
<sequence>MPGINADIPRWQYPPTSDKEFDYAKLETLDLSQITGSEYENVPAEVVQKIGDAFARDGFIYATNHGLSSEQIHRQFSIAQHAFDGVSEADKARYAAKILEEGDFTGYKPRGHWKLRGVRDQIEHFSLGGQSYTPERREKIFPPALAPLVDEIEEFTEYNHDHIYRKILTVLSLVLKLPPNALWDLASNKDERFDLFRYALYHPPSPDEDVKTDGVRLQGHTDFNAVSLLYSQPIVSLQVLMPDNVWRYVRHVPDALVINLGDAMHFISGGYLKQTIHRVVSPPDASQVPYRRMGVFYFAQFNRSTRLTPLAASPVAASTGTSFFDNGRKSPTAWEWECSRVKAYGQDGSKKTIDGGHEEEEMIGGEKVVHYN</sequence>
<dbReference type="GO" id="GO:0016491">
    <property type="term" value="F:oxidoreductase activity"/>
    <property type="evidence" value="ECO:0007669"/>
    <property type="project" value="UniProtKB-KW"/>
</dbReference>
<dbReference type="EMBL" id="MNAD01001305">
    <property type="protein sequence ID" value="OJT06497.1"/>
    <property type="molecule type" value="Genomic_DNA"/>
</dbReference>
<dbReference type="InterPro" id="IPR027443">
    <property type="entry name" value="IPNS-like_sf"/>
</dbReference>
<comment type="similarity">
    <text evidence="1">Belongs to the iron/ascorbate-dependent oxidoreductase family.</text>
</comment>
<dbReference type="PRINTS" id="PR00682">
    <property type="entry name" value="IPNSYNTHASE"/>
</dbReference>
<evidence type="ECO:0000313" key="4">
    <source>
        <dbReference type="Proteomes" id="UP000184267"/>
    </source>
</evidence>
<comment type="caution">
    <text evidence="3">The sequence shown here is derived from an EMBL/GenBank/DDBJ whole genome shotgun (WGS) entry which is preliminary data.</text>
</comment>
<evidence type="ECO:0000256" key="1">
    <source>
        <dbReference type="RuleBase" id="RU003682"/>
    </source>
</evidence>
<keyword evidence="1" id="KW-0479">Metal-binding</keyword>
<keyword evidence="1" id="KW-0408">Iron</keyword>
<dbReference type="Proteomes" id="UP000184267">
    <property type="component" value="Unassembled WGS sequence"/>
</dbReference>
<feature type="domain" description="Fe2OG dioxygenase" evidence="2">
    <location>
        <begin position="192"/>
        <end position="301"/>
    </location>
</feature>
<reference evidence="3 4" key="1">
    <citation type="submission" date="2016-10" db="EMBL/GenBank/DDBJ databases">
        <title>Genome sequence of the basidiomycete white-rot fungus Trametes pubescens.</title>
        <authorList>
            <person name="Makela M.R."/>
            <person name="Granchi Z."/>
            <person name="Peng M."/>
            <person name="De Vries R.P."/>
            <person name="Grigoriev I."/>
            <person name="Riley R."/>
            <person name="Hilden K."/>
        </authorList>
    </citation>
    <scope>NUCLEOTIDE SEQUENCE [LARGE SCALE GENOMIC DNA]</scope>
    <source>
        <strain evidence="3 4">FBCC735</strain>
    </source>
</reference>
<dbReference type="InterPro" id="IPR026992">
    <property type="entry name" value="DIOX_N"/>
</dbReference>
<dbReference type="OrthoDB" id="406156at2759"/>
<dbReference type="STRING" id="154538.A0A1M2VG43"/>
<organism evidence="3 4">
    <name type="scientific">Trametes pubescens</name>
    <name type="common">White-rot fungus</name>
    <dbReference type="NCBI Taxonomy" id="154538"/>
    <lineage>
        <taxon>Eukaryota</taxon>
        <taxon>Fungi</taxon>
        <taxon>Dikarya</taxon>
        <taxon>Basidiomycota</taxon>
        <taxon>Agaricomycotina</taxon>
        <taxon>Agaricomycetes</taxon>
        <taxon>Polyporales</taxon>
        <taxon>Polyporaceae</taxon>
        <taxon>Trametes</taxon>
    </lineage>
</organism>
<dbReference type="GO" id="GO:0046872">
    <property type="term" value="F:metal ion binding"/>
    <property type="evidence" value="ECO:0007669"/>
    <property type="project" value="UniProtKB-KW"/>
</dbReference>